<sequence length="186" mass="19261">MTETAPATRARIRFDTRTLLTLAAIGAAAGVVVIPTAWAAQVLWAAIPVLYGLAVVPYVLPGVIAQAVVPQPGSALITGLVAGLISIPFVGGVGPLTLFVFVAVLQELPSLVTAWRFRGIGMALVTALVLSAAYAAYWAVTLNAEAFAGWVRITAIALLVVTILLSTLLGLAIAAGLRRAGIRPRR</sequence>
<name>A0A387B3W8_9MICO</name>
<evidence type="ECO:0000313" key="2">
    <source>
        <dbReference type="EMBL" id="AYF98324.1"/>
    </source>
</evidence>
<gene>
    <name evidence="2" type="ORF">D7I47_08685</name>
</gene>
<evidence type="ECO:0008006" key="4">
    <source>
        <dbReference type="Google" id="ProtNLM"/>
    </source>
</evidence>
<dbReference type="AlphaFoldDB" id="A0A387B3W8"/>
<dbReference type="EMBL" id="CP032630">
    <property type="protein sequence ID" value="AYF98324.1"/>
    <property type="molecule type" value="Genomic_DNA"/>
</dbReference>
<feature type="transmembrane region" description="Helical" evidence="1">
    <location>
        <begin position="49"/>
        <end position="69"/>
    </location>
</feature>
<dbReference type="KEGG" id="lyd:D7I47_08685"/>
<dbReference type="Pfam" id="PF09819">
    <property type="entry name" value="ABC_cobalt"/>
    <property type="match status" value="1"/>
</dbReference>
<keyword evidence="3" id="KW-1185">Reference proteome</keyword>
<feature type="transmembrane region" description="Helical" evidence="1">
    <location>
        <begin position="117"/>
        <end position="138"/>
    </location>
</feature>
<dbReference type="PROSITE" id="PS51318">
    <property type="entry name" value="TAT"/>
    <property type="match status" value="1"/>
</dbReference>
<accession>A0A387B3W8</accession>
<evidence type="ECO:0000313" key="3">
    <source>
        <dbReference type="Proteomes" id="UP000278886"/>
    </source>
</evidence>
<feature type="transmembrane region" description="Helical" evidence="1">
    <location>
        <begin position="20"/>
        <end position="40"/>
    </location>
</feature>
<dbReference type="InterPro" id="IPR017195">
    <property type="entry name" value="ABC_thiamin-permease_prd"/>
</dbReference>
<dbReference type="Proteomes" id="UP000278886">
    <property type="component" value="Chromosome"/>
</dbReference>
<feature type="transmembrane region" description="Helical" evidence="1">
    <location>
        <begin position="150"/>
        <end position="177"/>
    </location>
</feature>
<feature type="transmembrane region" description="Helical" evidence="1">
    <location>
        <begin position="75"/>
        <end position="105"/>
    </location>
</feature>
<dbReference type="OrthoDB" id="10009015at2"/>
<reference evidence="3" key="1">
    <citation type="submission" date="2018-09" db="EMBL/GenBank/DDBJ databases">
        <title>Genome sequencing of strain 2DFWR-13.</title>
        <authorList>
            <person name="Heo J."/>
            <person name="Kim S.-J."/>
            <person name="Kwon S.-W."/>
        </authorList>
    </citation>
    <scope>NUCLEOTIDE SEQUENCE [LARGE SCALE GENOMIC DNA]</scope>
    <source>
        <strain evidence="3">2DFWR-13</strain>
    </source>
</reference>
<keyword evidence="1" id="KW-1133">Transmembrane helix</keyword>
<keyword evidence="1" id="KW-0472">Membrane</keyword>
<organism evidence="2 3">
    <name type="scientific">Protaetiibacter intestinalis</name>
    <dbReference type="NCBI Taxonomy" id="2419774"/>
    <lineage>
        <taxon>Bacteria</taxon>
        <taxon>Bacillati</taxon>
        <taxon>Actinomycetota</taxon>
        <taxon>Actinomycetes</taxon>
        <taxon>Micrococcales</taxon>
        <taxon>Microbacteriaceae</taxon>
        <taxon>Protaetiibacter</taxon>
    </lineage>
</organism>
<proteinExistence type="predicted"/>
<dbReference type="InterPro" id="IPR006311">
    <property type="entry name" value="TAT_signal"/>
</dbReference>
<dbReference type="RefSeq" id="WP_120762671.1">
    <property type="nucleotide sequence ID" value="NZ_CP032630.1"/>
</dbReference>
<protein>
    <recommendedName>
        <fullName evidence="4">ECF transporter S component</fullName>
    </recommendedName>
</protein>
<keyword evidence="1" id="KW-0812">Transmembrane</keyword>
<evidence type="ECO:0000256" key="1">
    <source>
        <dbReference type="SAM" id="Phobius"/>
    </source>
</evidence>